<dbReference type="Proteomes" id="UP001164693">
    <property type="component" value="Chromosome"/>
</dbReference>
<dbReference type="PRINTS" id="PR00081">
    <property type="entry name" value="GDHRDH"/>
</dbReference>
<evidence type="ECO:0000256" key="3">
    <source>
        <dbReference type="RuleBase" id="RU000363"/>
    </source>
</evidence>
<dbReference type="Gene3D" id="3.40.50.720">
    <property type="entry name" value="NAD(P)-binding Rossmann-like Domain"/>
    <property type="match status" value="2"/>
</dbReference>
<dbReference type="RefSeq" id="WP_269444989.1">
    <property type="nucleotide sequence ID" value="NZ_CP097463.1"/>
</dbReference>
<dbReference type="InterPro" id="IPR020904">
    <property type="entry name" value="Sc_DH/Rdtase_CS"/>
</dbReference>
<keyword evidence="2" id="KW-0560">Oxidoreductase</keyword>
<name>A0ABY7K0S3_9ACTN</name>
<accession>A0ABY7K0S3</accession>
<dbReference type="InterPro" id="IPR051687">
    <property type="entry name" value="Peroxisomal_Beta-Oxidation"/>
</dbReference>
<reference evidence="4" key="1">
    <citation type="submission" date="2022-05" db="EMBL/GenBank/DDBJ databases">
        <title>Jatrophihabitans sp. SB3-54 whole genome sequence.</title>
        <authorList>
            <person name="Suh M.K."/>
            <person name="Eom M.K."/>
            <person name="Kim J.S."/>
            <person name="Kim H.S."/>
            <person name="Do H.E."/>
            <person name="Shin Y.K."/>
            <person name="Lee J.-S."/>
        </authorList>
    </citation>
    <scope>NUCLEOTIDE SEQUENCE</scope>
    <source>
        <strain evidence="4">SB3-54</strain>
    </source>
</reference>
<keyword evidence="5" id="KW-1185">Reference proteome</keyword>
<evidence type="ECO:0000313" key="4">
    <source>
        <dbReference type="EMBL" id="WAX58448.1"/>
    </source>
</evidence>
<dbReference type="PROSITE" id="PS00061">
    <property type="entry name" value="ADH_SHORT"/>
    <property type="match status" value="1"/>
</dbReference>
<dbReference type="PANTHER" id="PTHR45024:SF2">
    <property type="entry name" value="SCP2 DOMAIN-CONTAINING PROTEIN"/>
    <property type="match status" value="1"/>
</dbReference>
<dbReference type="InterPro" id="IPR002347">
    <property type="entry name" value="SDR_fam"/>
</dbReference>
<dbReference type="EMBL" id="CP097463">
    <property type="protein sequence ID" value="WAX58448.1"/>
    <property type="molecule type" value="Genomic_DNA"/>
</dbReference>
<proteinExistence type="inferred from homology"/>
<gene>
    <name evidence="4" type="ORF">M6B22_06710</name>
</gene>
<dbReference type="PRINTS" id="PR00080">
    <property type="entry name" value="SDRFAMILY"/>
</dbReference>
<evidence type="ECO:0000256" key="1">
    <source>
        <dbReference type="ARBA" id="ARBA00006484"/>
    </source>
</evidence>
<dbReference type="SUPFAM" id="SSF51735">
    <property type="entry name" value="NAD(P)-binding Rossmann-fold domains"/>
    <property type="match status" value="1"/>
</dbReference>
<protein>
    <submittedName>
        <fullName evidence="4">SDR family NAD(P)-dependent oxidoreductase</fullName>
    </submittedName>
</protein>
<evidence type="ECO:0000313" key="5">
    <source>
        <dbReference type="Proteomes" id="UP001164693"/>
    </source>
</evidence>
<organism evidence="4 5">
    <name type="scientific">Jatrophihabitans cynanchi</name>
    <dbReference type="NCBI Taxonomy" id="2944128"/>
    <lineage>
        <taxon>Bacteria</taxon>
        <taxon>Bacillati</taxon>
        <taxon>Actinomycetota</taxon>
        <taxon>Actinomycetes</taxon>
        <taxon>Jatrophihabitantales</taxon>
        <taxon>Jatrophihabitantaceae</taxon>
        <taxon>Jatrophihabitans</taxon>
    </lineage>
</organism>
<comment type="similarity">
    <text evidence="1 3">Belongs to the short-chain dehydrogenases/reductases (SDR) family.</text>
</comment>
<sequence>MRFDGRVVIVTGAGAGMGRSHAKLLAALGARVVVNDIRNAGAVVTEIEATGGIAVADGHDISTDSGSEGLVTAAVERFGQVDALINNAGIAVHCAFADTTYDLFDQTMRVNTYGPFFATKYAWPYLRSSGTGRVVMVASKAAVMGGAHDLVHYGASKGALLAMTRQLAFEGAAEGVAVNAVLPTALTGMAGDGGDDLDQAVRTHALAPHMAERLGVDLADAARLAERSTSVVSAVVAWLCHPACPSNGEFFNAMAGEASRLTFALGTGFSDPELIVDVVRDHFEVITSMDSHTLMPSIAVR</sequence>
<dbReference type="Pfam" id="PF00106">
    <property type="entry name" value="adh_short"/>
    <property type="match status" value="1"/>
</dbReference>
<evidence type="ECO:0000256" key="2">
    <source>
        <dbReference type="ARBA" id="ARBA00023002"/>
    </source>
</evidence>
<dbReference type="InterPro" id="IPR036291">
    <property type="entry name" value="NAD(P)-bd_dom_sf"/>
</dbReference>
<dbReference type="PANTHER" id="PTHR45024">
    <property type="entry name" value="DEHYDROGENASES, SHORT CHAIN"/>
    <property type="match status" value="1"/>
</dbReference>